<gene>
    <name evidence="2" type="ORF">LJ656_17125</name>
</gene>
<feature type="signal peptide" evidence="1">
    <location>
        <begin position="1"/>
        <end position="29"/>
    </location>
</feature>
<organism evidence="2 3">
    <name type="scientific">Paraburkholderia sejongensis</name>
    <dbReference type="NCBI Taxonomy" id="2886946"/>
    <lineage>
        <taxon>Bacteria</taxon>
        <taxon>Pseudomonadati</taxon>
        <taxon>Pseudomonadota</taxon>
        <taxon>Betaproteobacteria</taxon>
        <taxon>Burkholderiales</taxon>
        <taxon>Burkholderiaceae</taxon>
        <taxon>Paraburkholderia</taxon>
    </lineage>
</organism>
<proteinExistence type="predicted"/>
<comment type="caution">
    <text evidence="2">The sequence shown here is derived from an EMBL/GenBank/DDBJ whole genome shotgun (WGS) entry which is preliminary data.</text>
</comment>
<evidence type="ECO:0000256" key="1">
    <source>
        <dbReference type="SAM" id="SignalP"/>
    </source>
</evidence>
<keyword evidence="3" id="KW-1185">Reference proteome</keyword>
<evidence type="ECO:0000313" key="3">
    <source>
        <dbReference type="Proteomes" id="UP001431019"/>
    </source>
</evidence>
<dbReference type="EMBL" id="JAJITD010000008">
    <property type="protein sequence ID" value="MCC8394321.1"/>
    <property type="molecule type" value="Genomic_DNA"/>
</dbReference>
<name>A0ABS8JWN4_9BURK</name>
<dbReference type="Proteomes" id="UP001431019">
    <property type="component" value="Unassembled WGS sequence"/>
</dbReference>
<accession>A0ABS8JWN4</accession>
<evidence type="ECO:0000313" key="2">
    <source>
        <dbReference type="EMBL" id="MCC8394321.1"/>
    </source>
</evidence>
<protein>
    <recommendedName>
        <fullName evidence="4">DUF4402 domain-containing protein</fullName>
    </recommendedName>
</protein>
<evidence type="ECO:0008006" key="4">
    <source>
        <dbReference type="Google" id="ProtNLM"/>
    </source>
</evidence>
<dbReference type="RefSeq" id="WP_230510585.1">
    <property type="nucleotide sequence ID" value="NZ_JAJITD010000008.1"/>
</dbReference>
<keyword evidence="1" id="KW-0732">Signal</keyword>
<sequence>MKTKGMQLRSAAHAAVLAALLAAPLAASAAGANGGVIRFVGAIVAPPLQIRTAALPMSGGIASATGQGFARTVTFSAPPGAAGGADVALEVDGKAPPAERVTARFVDGNGRVGAARNGHYPVNRSGGVLSLNAKRTDVDTRVTLVVSYE</sequence>
<reference evidence="2 3" key="1">
    <citation type="submission" date="2021-11" db="EMBL/GenBank/DDBJ databases">
        <authorList>
            <person name="Oh E.-T."/>
            <person name="Kim S.-B."/>
        </authorList>
    </citation>
    <scope>NUCLEOTIDE SEQUENCE [LARGE SCALE GENOMIC DNA]</scope>
    <source>
        <strain evidence="2 3">MMS20-SJTR3</strain>
    </source>
</reference>
<feature type="chain" id="PRO_5045758385" description="DUF4402 domain-containing protein" evidence="1">
    <location>
        <begin position="30"/>
        <end position="149"/>
    </location>
</feature>